<evidence type="ECO:0000313" key="2">
    <source>
        <dbReference type="Proteomes" id="UP000004407"/>
    </source>
</evidence>
<evidence type="ECO:0000313" key="1">
    <source>
        <dbReference type="EMBL" id="EHJ40704.1"/>
    </source>
</evidence>
<name>G6AX98_9BACT</name>
<dbReference type="AlphaFoldDB" id="G6AX98"/>
<proteinExistence type="predicted"/>
<reference evidence="1 2" key="1">
    <citation type="submission" date="2011-08" db="EMBL/GenBank/DDBJ databases">
        <authorList>
            <person name="Weinstock G."/>
            <person name="Sodergren E."/>
            <person name="Clifton S."/>
            <person name="Fulton L."/>
            <person name="Fulton B."/>
            <person name="Courtney L."/>
            <person name="Fronick C."/>
            <person name="Harrison M."/>
            <person name="Strong C."/>
            <person name="Farmer C."/>
            <person name="Delahaunty K."/>
            <person name="Markovic C."/>
            <person name="Hall O."/>
            <person name="Minx P."/>
            <person name="Tomlinson C."/>
            <person name="Mitreva M."/>
            <person name="Hou S."/>
            <person name="Chen J."/>
            <person name="Wollam A."/>
            <person name="Pepin K.H."/>
            <person name="Johnson M."/>
            <person name="Bhonagiri V."/>
            <person name="Zhang X."/>
            <person name="Suruliraj S."/>
            <person name="Warren W."/>
            <person name="Chinwalla A."/>
            <person name="Mardis E.R."/>
            <person name="Wilson R.K."/>
        </authorList>
    </citation>
    <scope>NUCLEOTIDE SEQUENCE [LARGE SCALE GENOMIC DNA]</scope>
    <source>
        <strain evidence="1 2">DSM 18206</strain>
    </source>
</reference>
<feature type="non-terminal residue" evidence="1">
    <location>
        <position position="1"/>
    </location>
</feature>
<accession>G6AX98</accession>
<dbReference type="EMBL" id="AFZZ01000109">
    <property type="protein sequence ID" value="EHJ40704.1"/>
    <property type="molecule type" value="Genomic_DNA"/>
</dbReference>
<dbReference type="Proteomes" id="UP000004407">
    <property type="component" value="Unassembled WGS sequence"/>
</dbReference>
<comment type="caution">
    <text evidence="1">The sequence shown here is derived from an EMBL/GenBank/DDBJ whole genome shotgun (WGS) entry which is preliminary data.</text>
</comment>
<protein>
    <submittedName>
        <fullName evidence="1">Uncharacterized protein</fullName>
    </submittedName>
</protein>
<sequence>ESSQLKALNYILSPHPMVSSDTASAARSVAHIRLANAFMQFSRLFGSIVFCFSFQE</sequence>
<organism evidence="1 2">
    <name type="scientific">Leyella stercorea DSM 18206</name>
    <dbReference type="NCBI Taxonomy" id="1002367"/>
    <lineage>
        <taxon>Bacteria</taxon>
        <taxon>Pseudomonadati</taxon>
        <taxon>Bacteroidota</taxon>
        <taxon>Bacteroidia</taxon>
        <taxon>Bacteroidales</taxon>
        <taxon>Prevotellaceae</taxon>
        <taxon>Leyella</taxon>
    </lineage>
</organism>
<gene>
    <name evidence="1" type="ORF">HMPREF0673_01249</name>
</gene>
<dbReference type="HOGENOM" id="CLU_3018998_0_0_10"/>